<organism evidence="12 13">
    <name type="scientific">Marinitoga aeolica</name>
    <dbReference type="NCBI Taxonomy" id="2809031"/>
    <lineage>
        <taxon>Bacteria</taxon>
        <taxon>Thermotogati</taxon>
        <taxon>Thermotogota</taxon>
        <taxon>Thermotogae</taxon>
        <taxon>Petrotogales</taxon>
        <taxon>Petrotogaceae</taxon>
        <taxon>Marinitoga</taxon>
    </lineage>
</organism>
<feature type="binding site" evidence="7">
    <location>
        <position position="131"/>
    </location>
    <ligand>
        <name>sn-glycerol 3-phosphate</name>
        <dbReference type="ChEBI" id="CHEBI:57597"/>
    </ligand>
</feature>
<keyword evidence="3 7" id="KW-0560">Oxidoreductase</keyword>
<feature type="binding site" evidence="7">
    <location>
        <position position="251"/>
    </location>
    <ligand>
        <name>sn-glycerol 3-phosphate</name>
        <dbReference type="ChEBI" id="CHEBI:57597"/>
    </ligand>
</feature>
<keyword evidence="7" id="KW-0547">Nucleotide-binding</keyword>
<proteinExistence type="inferred from homology"/>
<keyword evidence="2 7" id="KW-0444">Lipid biosynthesis</keyword>
<feature type="binding site" evidence="7">
    <location>
        <position position="47"/>
    </location>
    <ligand>
        <name>NADPH</name>
        <dbReference type="ChEBI" id="CHEBI:57783"/>
    </ligand>
</feature>
<evidence type="ECO:0000256" key="5">
    <source>
        <dbReference type="ARBA" id="ARBA00023209"/>
    </source>
</evidence>
<dbReference type="GO" id="GO:0047952">
    <property type="term" value="F:glycerol-3-phosphate dehydrogenase [NAD(P)+] activity"/>
    <property type="evidence" value="ECO:0007669"/>
    <property type="project" value="UniProtKB-EC"/>
</dbReference>
<feature type="binding site" evidence="7">
    <location>
        <position position="10"/>
    </location>
    <ligand>
        <name>NADPH</name>
        <dbReference type="ChEBI" id="CHEBI:57783"/>
    </ligand>
</feature>
<protein>
    <recommendedName>
        <fullName evidence="7">Glycerol-3-phosphate dehydrogenase [NAD(P)+]</fullName>
        <ecNumber evidence="7">1.1.1.94</ecNumber>
    </recommendedName>
    <alternativeName>
        <fullName evidence="7">NAD(P)(+)-dependent glycerol-3-phosphate dehydrogenase</fullName>
    </alternativeName>
    <alternativeName>
        <fullName evidence="7">NAD(P)H-dependent dihydroxyacetone-phosphate reductase</fullName>
    </alternativeName>
</protein>
<dbReference type="NCBIfam" id="NF000940">
    <property type="entry name" value="PRK00094.1-2"/>
    <property type="match status" value="1"/>
</dbReference>
<evidence type="ECO:0000256" key="3">
    <source>
        <dbReference type="ARBA" id="ARBA00023002"/>
    </source>
</evidence>
<comment type="similarity">
    <text evidence="1 7 8">Belongs to the NAD-dependent glycerol-3-phosphate dehydrogenase family.</text>
</comment>
<evidence type="ECO:0000256" key="1">
    <source>
        <dbReference type="ARBA" id="ARBA00011009"/>
    </source>
</evidence>
<dbReference type="Pfam" id="PF01210">
    <property type="entry name" value="NAD_Gly3P_dh_N"/>
    <property type="match status" value="1"/>
</dbReference>
<dbReference type="PANTHER" id="PTHR11728:SF1">
    <property type="entry name" value="GLYCEROL-3-PHOSPHATE DEHYDROGENASE [NAD(+)] 2, CHLOROPLASTIC"/>
    <property type="match status" value="1"/>
</dbReference>
<evidence type="ECO:0000313" key="12">
    <source>
        <dbReference type="EMBL" id="WGS64373.1"/>
    </source>
</evidence>
<comment type="pathway">
    <text evidence="7">Membrane lipid metabolism; glycerophospholipid metabolism.</text>
</comment>
<dbReference type="EMBL" id="CP069362">
    <property type="protein sequence ID" value="WGS64373.1"/>
    <property type="molecule type" value="Genomic_DNA"/>
</dbReference>
<comment type="subcellular location">
    <subcellularLocation>
        <location evidence="7">Cytoplasm</location>
    </subcellularLocation>
</comment>
<keyword evidence="6 7" id="KW-1208">Phospholipid metabolism</keyword>
<comment type="function">
    <text evidence="7">Catalyzes the reduction of the glycolytic intermediate dihydroxyacetone phosphate (DHAP) to sn-glycerol 3-phosphate (G3P), the key precursor for phospholipid synthesis.</text>
</comment>
<evidence type="ECO:0000256" key="4">
    <source>
        <dbReference type="ARBA" id="ARBA00023098"/>
    </source>
</evidence>
<feature type="binding site" evidence="7">
    <location>
        <position position="239"/>
    </location>
    <ligand>
        <name>sn-glycerol 3-phosphate</name>
        <dbReference type="ChEBI" id="CHEBI:57597"/>
    </ligand>
</feature>
<evidence type="ECO:0000256" key="2">
    <source>
        <dbReference type="ARBA" id="ARBA00022516"/>
    </source>
</evidence>
<keyword evidence="5 7" id="KW-0594">Phospholipid biosynthesis</keyword>
<feature type="active site" description="Proton acceptor" evidence="7">
    <location>
        <position position="186"/>
    </location>
</feature>
<gene>
    <name evidence="7" type="primary">gpsA</name>
    <name evidence="12" type="ORF">JRV97_08325</name>
</gene>
<comment type="caution">
    <text evidence="7">Lacks conserved residue(s) required for the propagation of feature annotation.</text>
</comment>
<evidence type="ECO:0000256" key="8">
    <source>
        <dbReference type="RuleBase" id="RU000437"/>
    </source>
</evidence>
<dbReference type="Proteomes" id="UP001232493">
    <property type="component" value="Chromosome"/>
</dbReference>
<dbReference type="PANTHER" id="PTHR11728">
    <property type="entry name" value="GLYCEROL-3-PHOSPHATE DEHYDROGENASE"/>
    <property type="match status" value="1"/>
</dbReference>
<feature type="binding site" evidence="7">
    <location>
        <position position="133"/>
    </location>
    <ligand>
        <name>sn-glycerol 3-phosphate</name>
        <dbReference type="ChEBI" id="CHEBI:57597"/>
    </ligand>
</feature>
<keyword evidence="7" id="KW-0521">NADP</keyword>
<feature type="domain" description="Glycerol-3-phosphate dehydrogenase NAD-dependent N-terminal" evidence="10">
    <location>
        <begin position="3"/>
        <end position="155"/>
    </location>
</feature>
<sequence>MNIGIIGSGSWGTSISKVLLNNGHNIKIWTRDEHVFNSLKNGENPYYLPGISIPKSIIPTLKLEEVISDSELIVLAIPAQAIRSIAEQIKPLYSNQIIVNLAKGLEISTQKRVSEILDEVLKINKYVVLSGPSHAEEVARDIPTSIVAASNNMELAKIVQENFSNVSFRVYTNNDIVGVELGGAIKNVIAISAGIIDGIGGWDNSKAALITRGLAEITRYGIKKGAKKDTFSGLAGLGDLIVTCTSQHSRNRYVGEMIGRGKKLDEIIENMNMVAEGVYTVKALYEEIKDLNIEMPITEKTYEVLYLNKDPRKAIHELMMRELKDEN</sequence>
<keyword evidence="7 8" id="KW-0520">NAD</keyword>
<dbReference type="PIRSF" id="PIRSF000114">
    <property type="entry name" value="Glycerol-3-P_dh"/>
    <property type="match status" value="1"/>
</dbReference>
<dbReference type="InterPro" id="IPR013328">
    <property type="entry name" value="6PGD_dom2"/>
</dbReference>
<dbReference type="InterPro" id="IPR006168">
    <property type="entry name" value="G3P_DH_NAD-dep"/>
</dbReference>
<dbReference type="PRINTS" id="PR00077">
    <property type="entry name" value="GPDHDRGNASE"/>
</dbReference>
<evidence type="ECO:0000259" key="11">
    <source>
        <dbReference type="Pfam" id="PF07479"/>
    </source>
</evidence>
<comment type="catalytic activity">
    <reaction evidence="7 9">
        <text>sn-glycerol 3-phosphate + NADP(+) = dihydroxyacetone phosphate + NADPH + H(+)</text>
        <dbReference type="Rhea" id="RHEA:11096"/>
        <dbReference type="ChEBI" id="CHEBI:15378"/>
        <dbReference type="ChEBI" id="CHEBI:57597"/>
        <dbReference type="ChEBI" id="CHEBI:57642"/>
        <dbReference type="ChEBI" id="CHEBI:57783"/>
        <dbReference type="ChEBI" id="CHEBI:58349"/>
        <dbReference type="EC" id="1.1.1.94"/>
    </reaction>
</comment>
<feature type="binding site" evidence="7">
    <location>
        <position position="250"/>
    </location>
    <ligand>
        <name>NADPH</name>
        <dbReference type="ChEBI" id="CHEBI:57783"/>
    </ligand>
</feature>
<dbReference type="NCBIfam" id="NF000941">
    <property type="entry name" value="PRK00094.1-3"/>
    <property type="match status" value="1"/>
</dbReference>
<dbReference type="InterPro" id="IPR008927">
    <property type="entry name" value="6-PGluconate_DH-like_C_sf"/>
</dbReference>
<dbReference type="InterPro" id="IPR006109">
    <property type="entry name" value="G3P_DH_NAD-dep_C"/>
</dbReference>
<feature type="binding site" evidence="7">
    <location>
        <position position="135"/>
    </location>
    <ligand>
        <name>NADPH</name>
        <dbReference type="ChEBI" id="CHEBI:57783"/>
    </ligand>
</feature>
<feature type="binding site" evidence="7">
    <location>
        <position position="250"/>
    </location>
    <ligand>
        <name>sn-glycerol 3-phosphate</name>
        <dbReference type="ChEBI" id="CHEBI:57597"/>
    </ligand>
</feature>
<feature type="binding site" evidence="7">
    <location>
        <position position="249"/>
    </location>
    <ligand>
        <name>sn-glycerol 3-phosphate</name>
        <dbReference type="ChEBI" id="CHEBI:57597"/>
    </ligand>
</feature>
<dbReference type="HAMAP" id="MF_00394">
    <property type="entry name" value="NAD_Glyc3P_dehydrog"/>
    <property type="match status" value="1"/>
</dbReference>
<evidence type="ECO:0000256" key="7">
    <source>
        <dbReference type="HAMAP-Rule" id="MF_00394"/>
    </source>
</evidence>
<accession>A0ABY8PPA3</accession>
<feature type="binding site" evidence="7">
    <location>
        <position position="11"/>
    </location>
    <ligand>
        <name>NADPH</name>
        <dbReference type="ChEBI" id="CHEBI:57783"/>
    </ligand>
</feature>
<comment type="catalytic activity">
    <reaction evidence="7">
        <text>sn-glycerol 3-phosphate + NAD(+) = dihydroxyacetone phosphate + NADH + H(+)</text>
        <dbReference type="Rhea" id="RHEA:11092"/>
        <dbReference type="ChEBI" id="CHEBI:15378"/>
        <dbReference type="ChEBI" id="CHEBI:57540"/>
        <dbReference type="ChEBI" id="CHEBI:57597"/>
        <dbReference type="ChEBI" id="CHEBI:57642"/>
        <dbReference type="ChEBI" id="CHEBI:57945"/>
        <dbReference type="EC" id="1.1.1.94"/>
    </reaction>
</comment>
<dbReference type="InterPro" id="IPR011128">
    <property type="entry name" value="G3P_DH_NAD-dep_N"/>
</dbReference>
<feature type="binding site" evidence="7">
    <location>
        <position position="103"/>
    </location>
    <ligand>
        <name>NADPH</name>
        <dbReference type="ChEBI" id="CHEBI:57783"/>
    </ligand>
</feature>
<keyword evidence="4 7" id="KW-0443">Lipid metabolism</keyword>
<name>A0ABY8PPA3_9BACT</name>
<dbReference type="SUPFAM" id="SSF48179">
    <property type="entry name" value="6-phosphogluconate dehydrogenase C-terminal domain-like"/>
    <property type="match status" value="1"/>
</dbReference>
<dbReference type="EC" id="1.1.1.94" evidence="7"/>
<dbReference type="Pfam" id="PF07479">
    <property type="entry name" value="NAD_Gly3P_dh_C"/>
    <property type="match status" value="1"/>
</dbReference>
<feature type="binding site" evidence="7">
    <location>
        <position position="274"/>
    </location>
    <ligand>
        <name>NADPH</name>
        <dbReference type="ChEBI" id="CHEBI:57783"/>
    </ligand>
</feature>
<feature type="domain" description="Glycerol-3-phosphate dehydrogenase NAD-dependent C-terminal" evidence="11">
    <location>
        <begin position="175"/>
        <end position="315"/>
    </location>
</feature>
<keyword evidence="7" id="KW-0963">Cytoplasm</keyword>
<dbReference type="Gene3D" id="3.40.50.720">
    <property type="entry name" value="NAD(P)-binding Rossmann-like Domain"/>
    <property type="match status" value="1"/>
</dbReference>
<feature type="binding site" evidence="7">
    <location>
        <position position="186"/>
    </location>
    <ligand>
        <name>sn-glycerol 3-phosphate</name>
        <dbReference type="ChEBI" id="CHEBI:57597"/>
    </ligand>
</feature>
<feature type="binding site" evidence="7">
    <location>
        <position position="31"/>
    </location>
    <ligand>
        <name>NADPH</name>
        <dbReference type="ChEBI" id="CHEBI:57783"/>
    </ligand>
</feature>
<dbReference type="RefSeq" id="WP_280997979.1">
    <property type="nucleotide sequence ID" value="NZ_CP069362.1"/>
</dbReference>
<keyword evidence="13" id="KW-1185">Reference proteome</keyword>
<evidence type="ECO:0000256" key="9">
    <source>
        <dbReference type="RuleBase" id="RU000439"/>
    </source>
</evidence>
<evidence type="ECO:0000259" key="10">
    <source>
        <dbReference type="Pfam" id="PF01210"/>
    </source>
</evidence>
<dbReference type="InterPro" id="IPR036291">
    <property type="entry name" value="NAD(P)-bd_dom_sf"/>
</dbReference>
<feature type="binding site" evidence="7">
    <location>
        <position position="276"/>
    </location>
    <ligand>
        <name>NADPH</name>
        <dbReference type="ChEBI" id="CHEBI:57783"/>
    </ligand>
</feature>
<reference evidence="12 13" key="1">
    <citation type="submission" date="2021-02" db="EMBL/GenBank/DDBJ databases">
        <title>Characterization of Marinitoga sp. nov. str. BP5-C20A.</title>
        <authorList>
            <person name="Erauso G."/>
            <person name="Postec A."/>
        </authorList>
    </citation>
    <scope>NUCLEOTIDE SEQUENCE [LARGE SCALE GENOMIC DNA]</scope>
    <source>
        <strain evidence="12 13">BP5-C20A</strain>
    </source>
</reference>
<dbReference type="Gene3D" id="1.10.1040.10">
    <property type="entry name" value="N-(1-d-carboxylethyl)-l-norvaline Dehydrogenase, domain 2"/>
    <property type="match status" value="1"/>
</dbReference>
<evidence type="ECO:0000313" key="13">
    <source>
        <dbReference type="Proteomes" id="UP001232493"/>
    </source>
</evidence>
<feature type="binding site" evidence="7">
    <location>
        <position position="103"/>
    </location>
    <ligand>
        <name>sn-glycerol 3-phosphate</name>
        <dbReference type="ChEBI" id="CHEBI:57597"/>
    </ligand>
</feature>
<evidence type="ECO:0000256" key="6">
    <source>
        <dbReference type="ARBA" id="ARBA00023264"/>
    </source>
</evidence>
<dbReference type="NCBIfam" id="NF000942">
    <property type="entry name" value="PRK00094.1-4"/>
    <property type="match status" value="1"/>
</dbReference>
<dbReference type="SUPFAM" id="SSF51735">
    <property type="entry name" value="NAD(P)-binding Rossmann-fold domains"/>
    <property type="match status" value="1"/>
</dbReference>